<evidence type="ECO:0000256" key="2">
    <source>
        <dbReference type="SAM" id="SignalP"/>
    </source>
</evidence>
<sequence length="116" mass="12518">MLVLTLIALLLYGMKTSDHVVKEGTLMGTAFGVSFGYWFGATGLVFFLCFISNCAISFFQLLSLVGYGISGHCLTLLLGTLIHPENSHISFYLLWLVFGGLSAATMVGFVMYGICG</sequence>
<keyword evidence="1" id="KW-1133">Transmembrane helix</keyword>
<keyword evidence="1" id="KW-0812">Transmembrane</keyword>
<feature type="transmembrane region" description="Helical" evidence="1">
    <location>
        <begin position="89"/>
        <end position="114"/>
    </location>
</feature>
<dbReference type="EMBL" id="CP092868">
    <property type="protein sequence ID" value="UYV69382.1"/>
    <property type="molecule type" value="Genomic_DNA"/>
</dbReference>
<feature type="transmembrane region" description="Helical" evidence="1">
    <location>
        <begin position="27"/>
        <end position="51"/>
    </location>
</feature>
<evidence type="ECO:0000256" key="1">
    <source>
        <dbReference type="SAM" id="Phobius"/>
    </source>
</evidence>
<organism evidence="3 4">
    <name type="scientific">Cordylochernes scorpioides</name>
    <dbReference type="NCBI Taxonomy" id="51811"/>
    <lineage>
        <taxon>Eukaryota</taxon>
        <taxon>Metazoa</taxon>
        <taxon>Ecdysozoa</taxon>
        <taxon>Arthropoda</taxon>
        <taxon>Chelicerata</taxon>
        <taxon>Arachnida</taxon>
        <taxon>Pseudoscorpiones</taxon>
        <taxon>Cheliferoidea</taxon>
        <taxon>Chernetidae</taxon>
        <taxon>Cordylochernes</taxon>
    </lineage>
</organism>
<dbReference type="Proteomes" id="UP001235939">
    <property type="component" value="Chromosome 06"/>
</dbReference>
<evidence type="ECO:0000313" key="4">
    <source>
        <dbReference type="Proteomes" id="UP001235939"/>
    </source>
</evidence>
<evidence type="ECO:0000313" key="3">
    <source>
        <dbReference type="EMBL" id="UYV69382.1"/>
    </source>
</evidence>
<feature type="transmembrane region" description="Helical" evidence="1">
    <location>
        <begin position="58"/>
        <end position="83"/>
    </location>
</feature>
<keyword evidence="4" id="KW-1185">Reference proteome</keyword>
<feature type="chain" id="PRO_5045936611" evidence="2">
    <location>
        <begin position="17"/>
        <end position="116"/>
    </location>
</feature>
<proteinExistence type="predicted"/>
<protein>
    <submittedName>
        <fullName evidence="3">YIPF3</fullName>
    </submittedName>
</protein>
<gene>
    <name evidence="3" type="ORF">LAZ67_6003387</name>
</gene>
<keyword evidence="1" id="KW-0472">Membrane</keyword>
<accession>A0ABY6KLZ6</accession>
<keyword evidence="2" id="KW-0732">Signal</keyword>
<feature type="signal peptide" evidence="2">
    <location>
        <begin position="1"/>
        <end position="16"/>
    </location>
</feature>
<reference evidence="3 4" key="1">
    <citation type="submission" date="2022-01" db="EMBL/GenBank/DDBJ databases">
        <title>A chromosomal length assembly of Cordylochernes scorpioides.</title>
        <authorList>
            <person name="Zeh D."/>
            <person name="Zeh J."/>
        </authorList>
    </citation>
    <scope>NUCLEOTIDE SEQUENCE [LARGE SCALE GENOMIC DNA]</scope>
    <source>
        <strain evidence="3">IN4F17</strain>
        <tissue evidence="3">Whole Body</tissue>
    </source>
</reference>
<name>A0ABY6KLZ6_9ARAC</name>